<keyword evidence="2" id="KW-0472">Membrane</keyword>
<evidence type="ECO:0000256" key="2">
    <source>
        <dbReference type="SAM" id="Phobius"/>
    </source>
</evidence>
<evidence type="ECO:0000313" key="3">
    <source>
        <dbReference type="EMBL" id="EGT42640.1"/>
    </source>
</evidence>
<accession>G0MRM1</accession>
<feature type="transmembrane region" description="Helical" evidence="2">
    <location>
        <begin position="74"/>
        <end position="96"/>
    </location>
</feature>
<dbReference type="InParanoid" id="G0MRM1"/>
<evidence type="ECO:0000313" key="4">
    <source>
        <dbReference type="Proteomes" id="UP000008068"/>
    </source>
</evidence>
<feature type="region of interest" description="Disordered" evidence="1">
    <location>
        <begin position="252"/>
        <end position="273"/>
    </location>
</feature>
<keyword evidence="4" id="KW-1185">Reference proteome</keyword>
<feature type="transmembrane region" description="Helical" evidence="2">
    <location>
        <begin position="34"/>
        <end position="54"/>
    </location>
</feature>
<feature type="transmembrane region" description="Helical" evidence="2">
    <location>
        <begin position="108"/>
        <end position="127"/>
    </location>
</feature>
<dbReference type="EMBL" id="GL379809">
    <property type="protein sequence ID" value="EGT42640.1"/>
    <property type="molecule type" value="Genomic_DNA"/>
</dbReference>
<keyword evidence="2" id="KW-1133">Transmembrane helix</keyword>
<reference evidence="4" key="1">
    <citation type="submission" date="2011-07" db="EMBL/GenBank/DDBJ databases">
        <authorList>
            <consortium name="Caenorhabditis brenneri Sequencing and Analysis Consortium"/>
            <person name="Wilson R.K."/>
        </authorList>
    </citation>
    <scope>NUCLEOTIDE SEQUENCE [LARGE SCALE GENOMIC DNA]</scope>
    <source>
        <strain evidence="4">PB2801</strain>
    </source>
</reference>
<keyword evidence="2" id="KW-0812">Transmembrane</keyword>
<name>G0MRM1_CAEBE</name>
<protein>
    <recommendedName>
        <fullName evidence="5">Transmembrane protein</fullName>
    </recommendedName>
</protein>
<dbReference type="AlphaFoldDB" id="G0MRM1"/>
<organism evidence="4">
    <name type="scientific">Caenorhabditis brenneri</name>
    <name type="common">Nematode worm</name>
    <dbReference type="NCBI Taxonomy" id="135651"/>
    <lineage>
        <taxon>Eukaryota</taxon>
        <taxon>Metazoa</taxon>
        <taxon>Ecdysozoa</taxon>
        <taxon>Nematoda</taxon>
        <taxon>Chromadorea</taxon>
        <taxon>Rhabditida</taxon>
        <taxon>Rhabditina</taxon>
        <taxon>Rhabditomorpha</taxon>
        <taxon>Rhabditoidea</taxon>
        <taxon>Rhabditidae</taxon>
        <taxon>Peloderinae</taxon>
        <taxon>Caenorhabditis</taxon>
    </lineage>
</organism>
<gene>
    <name evidence="3" type="ORF">CAEBREN_17781</name>
</gene>
<evidence type="ECO:0000256" key="1">
    <source>
        <dbReference type="SAM" id="MobiDB-lite"/>
    </source>
</evidence>
<sequence length="285" mass="32697">MHPPFPNNDTIPPVELNRITIAGNKILATLKQNWYDGLVVLLAHLSITAFSFVFPKEEETFLDTCWSTTVGLGLPTMIGLVCCGILELCSLLGGILLSKKQKKNIEEFPITVTCAVLAWLLFVLLWFFQSKITWITTVWIWRGFSWTIGMTHARFGFTTSKLFPRTSFLLQVCVFSIAIPIVVGVSRLIADDLRSDVLRVFLSFMFHATMMEYDRNTLKFWKNKEIMLQKREKAFRDHLKRVADRDVQNGIGEEVEEIPEENPEPAIDLQRPNQQGILRRRASAY</sequence>
<feature type="transmembrane region" description="Helical" evidence="2">
    <location>
        <begin position="169"/>
        <end position="190"/>
    </location>
</feature>
<dbReference type="HOGENOM" id="CLU_977370_0_0_1"/>
<evidence type="ECO:0008006" key="5">
    <source>
        <dbReference type="Google" id="ProtNLM"/>
    </source>
</evidence>
<feature type="compositionally biased region" description="Acidic residues" evidence="1">
    <location>
        <begin position="253"/>
        <end position="263"/>
    </location>
</feature>
<dbReference type="Proteomes" id="UP000008068">
    <property type="component" value="Unassembled WGS sequence"/>
</dbReference>
<proteinExistence type="predicted"/>